<dbReference type="AGR" id="MGI:2146227"/>
<keyword evidence="7" id="KW-1267">Proteomics identification</keyword>
<dbReference type="OrthoDB" id="6103632at2759"/>
<feature type="region of interest" description="Disordered" evidence="2">
    <location>
        <begin position="341"/>
        <end position="362"/>
    </location>
</feature>
<dbReference type="PANTHER" id="PTHR16181">
    <property type="entry name" value="PROTEIN FAM83A-RELATED"/>
    <property type="match status" value="1"/>
</dbReference>
<proteinExistence type="evidence at protein level"/>
<dbReference type="OMA" id="HVEMFDI"/>
<feature type="domain" description="Scaffolding anchor of CK1" evidence="3">
    <location>
        <begin position="15"/>
        <end position="290"/>
    </location>
</feature>
<dbReference type="InterPro" id="IPR050944">
    <property type="entry name" value="FAM83"/>
</dbReference>
<dbReference type="Ensembl" id="ENSMUST00000023044.7">
    <property type="protein sequence ID" value="ENSMUSP00000023044.6"/>
    <property type="gene ID" value="ENSMUSG00000022408.8"/>
</dbReference>
<dbReference type="MGI" id="MGI:2146227">
    <property type="gene designation" value="Fam83f"/>
</dbReference>
<name>A0A0R4J033_MOUSE</name>
<dbReference type="GeneID" id="213956"/>
<reference evidence="4 6" key="3">
    <citation type="journal article" date="2011" name="PLoS Biol.">
        <title>Modernizing reference genome assemblies.</title>
        <authorList>
            <person name="Church D.M."/>
            <person name="Schneider V.A."/>
            <person name="Graves T."/>
            <person name="Auger K."/>
            <person name="Cunningham F."/>
            <person name="Bouk N."/>
            <person name="Chen H.C."/>
            <person name="Agarwala R."/>
            <person name="McLaren W.M."/>
            <person name="Ritchie G.R."/>
            <person name="Albracht D."/>
            <person name="Kremitzki M."/>
            <person name="Rock S."/>
            <person name="Kotkiewicz H."/>
            <person name="Kremitzki C."/>
            <person name="Wollam A."/>
            <person name="Trani L."/>
            <person name="Fulton L."/>
            <person name="Fulton R."/>
            <person name="Matthews L."/>
            <person name="Whitehead S."/>
            <person name="Chow W."/>
            <person name="Torrance J."/>
            <person name="Dunn M."/>
            <person name="Harden G."/>
            <person name="Threadgold G."/>
            <person name="Wood J."/>
            <person name="Collins J."/>
            <person name="Heath P."/>
            <person name="Griffiths G."/>
            <person name="Pelan S."/>
            <person name="Grafham D."/>
            <person name="Eichler E.E."/>
            <person name="Weinstock G."/>
            <person name="Mardis E.R."/>
            <person name="Wilson R.K."/>
            <person name="Howe K."/>
            <person name="Flicek P."/>
            <person name="Hubbard T."/>
        </authorList>
    </citation>
    <scope>NUCLEOTIDE SEQUENCE [LARGE SCALE GENOMIC DNA]</scope>
    <source>
        <strain evidence="4 6">C57BL/6J</strain>
    </source>
</reference>
<dbReference type="CDD" id="cd09186">
    <property type="entry name" value="PLDc_FAM83F_N"/>
    <property type="match status" value="1"/>
</dbReference>
<dbReference type="PhylomeDB" id="A0A0R4J033"/>
<evidence type="ECO:0007829" key="8">
    <source>
        <dbReference type="PubMed" id="21183079"/>
    </source>
</evidence>
<dbReference type="Gene3D" id="3.30.870.10">
    <property type="entry name" value="Endonuclease Chain A"/>
    <property type="match status" value="1"/>
</dbReference>
<dbReference type="KEGG" id="mmu:213956"/>
<dbReference type="ProteomicsDB" id="339466"/>
<dbReference type="Bgee" id="ENSMUSG00000022408">
    <property type="expression patterns" value="Expressed in chordate pharynx and 97 other cell types or tissues"/>
</dbReference>
<evidence type="ECO:0000256" key="2">
    <source>
        <dbReference type="SAM" id="MobiDB-lite"/>
    </source>
</evidence>
<evidence type="ECO:0000313" key="4">
    <source>
        <dbReference type="Ensembl" id="ENSMUSP00000023044.6"/>
    </source>
</evidence>
<accession>A0A0R4J033</accession>
<feature type="compositionally biased region" description="Low complexity" evidence="2">
    <location>
        <begin position="447"/>
        <end position="458"/>
    </location>
</feature>
<reference evidence="4" key="5">
    <citation type="submission" date="2025-09" db="UniProtKB">
        <authorList>
            <consortium name="Ensembl"/>
        </authorList>
    </citation>
    <scope>IDENTIFICATION</scope>
    <source>
        <strain evidence="4">C57BL/6J</strain>
    </source>
</reference>
<dbReference type="VEuPathDB" id="HostDB:ENSMUSG00000022408"/>
<dbReference type="CTD" id="113828"/>
<reference evidence="4" key="4">
    <citation type="submission" date="2025-08" db="UniProtKB">
        <authorList>
            <consortium name="Ensembl"/>
        </authorList>
    </citation>
    <scope>IDENTIFICATION</scope>
    <source>
        <strain evidence="4">C57BL/6J</strain>
    </source>
</reference>
<evidence type="ECO:0000313" key="6">
    <source>
        <dbReference type="Proteomes" id="UP000000589"/>
    </source>
</evidence>
<reference evidence="4 6" key="1">
    <citation type="journal article" date="2009" name="PLoS Biol.">
        <title>Lineage-specific biology revealed by a finished genome assembly of the mouse.</title>
        <authorList>
            <consortium name="Mouse Genome Sequencing Consortium"/>
            <person name="Church D.M."/>
            <person name="Goodstadt L."/>
            <person name="Hillier L.W."/>
            <person name="Zody M.C."/>
            <person name="Goldstein S."/>
            <person name="She X."/>
            <person name="Bult C.J."/>
            <person name="Agarwala R."/>
            <person name="Cherry J.L."/>
            <person name="DiCuccio M."/>
            <person name="Hlavina W."/>
            <person name="Kapustin Y."/>
            <person name="Meric P."/>
            <person name="Maglott D."/>
            <person name="Birtle Z."/>
            <person name="Marques A.C."/>
            <person name="Graves T."/>
            <person name="Zhou S."/>
            <person name="Teague B."/>
            <person name="Potamousis K."/>
            <person name="Churas C."/>
            <person name="Place M."/>
            <person name="Herschleb J."/>
            <person name="Runnheim R."/>
            <person name="Forrest D."/>
            <person name="Amos-Landgraf J."/>
            <person name="Schwartz D.C."/>
            <person name="Cheng Z."/>
            <person name="Lindblad-Toh K."/>
            <person name="Eichler E.E."/>
            <person name="Ponting C.P."/>
        </authorList>
    </citation>
    <scope>NUCLEOTIDE SEQUENCE [LARGE SCALE GENOMIC DNA]</scope>
    <source>
        <strain evidence="4 6">C57BL/6J</strain>
    </source>
</reference>
<dbReference type="Proteomes" id="UP000000589">
    <property type="component" value="Chromosome 15"/>
</dbReference>
<reference evidence="8" key="2">
    <citation type="journal article" date="2010" name="Cell">
        <title>A tissue-specific atlas of mouse protein phosphorylation and expression.</title>
        <authorList>
            <person name="Huttlin E.L."/>
            <person name="Jedrychowski M.P."/>
            <person name="Elias J.E."/>
            <person name="Goswami T."/>
            <person name="Rad R."/>
            <person name="Beausoleil S.A."/>
            <person name="Villen J."/>
            <person name="Haas W."/>
            <person name="Sowa M.E."/>
            <person name="Gygi S.P."/>
        </authorList>
    </citation>
    <scope>IDENTIFICATION BY MASS SPECTROMETRY [LARGE SCALE ANALYSIS]</scope>
</reference>
<evidence type="ECO:0007829" key="7">
    <source>
        <dbReference type="ProteomicsDB" id="A0A0R4J033"/>
    </source>
</evidence>
<sequence length="495" mass="54964">MAESQLSCLDEAHVNERVTEAHAAFYYCERRRAALEALLGGGEQAYRELVKKERLRDFLSSQERQALCAAWSPYEEAVSSTRAKAKAKAKVPAQPTESLAYWPDRSDTEVPPLDLGWTDTNFYRGVSRVTLFTHPPKEEKAPHLKQVVRQMIQQAQKVIAVVMDLFTDGDIFQDIVDAACKRRVPVYIILDEGGVKYFLEMCQGLELADFRIRNIRVRSVTGIGFYMPMGKIKGTLSSKFLMVDGDKVATGSFSFTWSSSYVDRNLLLLLTGQNMEPFDIEFRELYAISEEVNLHQHLGLAGRIGLNYSSTVARKLINPKYALVAGTRRPPGEMMRWAARQQREAGGNVEGQEEGSGGGESARRLESFLNDLVTVEQILPTVEPISPRLQRPTNGRPVSHAHTDAKHRSREALPQNGKGEAANGEATPAKEGKRFSSRLFSRRVKRPAVPSSMASSPSTETFADVEFPLGKRHNEGSNANISGKGITKASNCVIS</sequence>
<dbReference type="RefSeq" id="NP_666098.2">
    <property type="nucleotide sequence ID" value="NM_145986.3"/>
</dbReference>
<keyword evidence="6" id="KW-1185">Reference proteome</keyword>
<dbReference type="SMR" id="A0A0R4J033"/>
<evidence type="ECO:0000259" key="3">
    <source>
        <dbReference type="Pfam" id="PF07894"/>
    </source>
</evidence>
<protein>
    <submittedName>
        <fullName evidence="4">Family with sequence similarity 83, member F</fullName>
    </submittedName>
</protein>
<dbReference type="Antibodypedia" id="26692">
    <property type="antibodies" value="82 antibodies from 17 providers"/>
</dbReference>
<gene>
    <name evidence="4 5" type="primary">Fam83f</name>
</gene>
<dbReference type="InterPro" id="IPR012461">
    <property type="entry name" value="SACK1"/>
</dbReference>
<feature type="region of interest" description="Disordered" evidence="2">
    <location>
        <begin position="384"/>
        <end position="495"/>
    </location>
</feature>
<organism evidence="4 6">
    <name type="scientific">Mus musculus</name>
    <name type="common">Mouse</name>
    <dbReference type="NCBI Taxonomy" id="10090"/>
    <lineage>
        <taxon>Eukaryota</taxon>
        <taxon>Metazoa</taxon>
        <taxon>Chordata</taxon>
        <taxon>Craniata</taxon>
        <taxon>Vertebrata</taxon>
        <taxon>Euteleostomi</taxon>
        <taxon>Mammalia</taxon>
        <taxon>Eutheria</taxon>
        <taxon>Euarchontoglires</taxon>
        <taxon>Glires</taxon>
        <taxon>Rodentia</taxon>
        <taxon>Myomorpha</taxon>
        <taxon>Muroidea</taxon>
        <taxon>Muridae</taxon>
        <taxon>Murinae</taxon>
        <taxon>Mus</taxon>
        <taxon>Mus</taxon>
    </lineage>
</organism>
<dbReference type="GeneTree" id="ENSGT00940000160998"/>
<dbReference type="BioGRID-ORCS" id="213956">
    <property type="hits" value="2 hits in 79 CRISPR screens"/>
</dbReference>
<comment type="similarity">
    <text evidence="1">Belongs to the FAM83 family.</text>
</comment>
<dbReference type="DNASU" id="213956"/>
<dbReference type="Pfam" id="PF07894">
    <property type="entry name" value="SACK1"/>
    <property type="match status" value="1"/>
</dbReference>
<evidence type="ECO:0000313" key="5">
    <source>
        <dbReference type="MGI" id="MGI:2146227"/>
    </source>
</evidence>
<dbReference type="AlphaFoldDB" id="A0A0R4J033"/>
<dbReference type="PANTHER" id="PTHR16181:SF29">
    <property type="entry name" value="PROTEIN FAM83A-RELATED"/>
    <property type="match status" value="1"/>
</dbReference>
<evidence type="ECO:0000256" key="1">
    <source>
        <dbReference type="ARBA" id="ARBA00006937"/>
    </source>
</evidence>
<dbReference type="SUPFAM" id="SSF56024">
    <property type="entry name" value="Phospholipase D/nuclease"/>
    <property type="match status" value="1"/>
</dbReference>